<evidence type="ECO:0000313" key="2">
    <source>
        <dbReference type="Proteomes" id="UP000485058"/>
    </source>
</evidence>
<protein>
    <submittedName>
        <fullName evidence="1">Uncharacterized protein</fullName>
    </submittedName>
</protein>
<accession>A0A699Z8Q7</accession>
<name>A0A699Z8Q7_HAELA</name>
<sequence length="276" mass="29013">MLHPQAYTADKFAGECLTVSALSKTPPSLALAQKSWKSFIQTMPRTADVKLSSVEVAALGRKVSVAVSYMPCHMPLPANVLGFNVHVGVNVHDHRQCSPSPSAMRVCRWCQVRKHMTFKASCSGTKFRKGKPADDVPTLVKDAVSIVGQQGLVRPPADMTVAQYALFIENHYGGASPLQQLLSKQRASSGGHAATDAAVDQAVALEIAKRVGQPGVPHAPRGVQPGTAVSTVRACCSCMAGAGAHITQPVLLGSATWAEGSGSRGPESPVFQLSLP</sequence>
<reference evidence="1 2" key="1">
    <citation type="submission" date="2020-02" db="EMBL/GenBank/DDBJ databases">
        <title>Draft genome sequence of Haematococcus lacustris strain NIES-144.</title>
        <authorList>
            <person name="Morimoto D."/>
            <person name="Nakagawa S."/>
            <person name="Yoshida T."/>
            <person name="Sawayama S."/>
        </authorList>
    </citation>
    <scope>NUCLEOTIDE SEQUENCE [LARGE SCALE GENOMIC DNA]</scope>
    <source>
        <strain evidence="1 2">NIES-144</strain>
    </source>
</reference>
<gene>
    <name evidence="1" type="ORF">HaLaN_11883</name>
</gene>
<dbReference type="Proteomes" id="UP000485058">
    <property type="component" value="Unassembled WGS sequence"/>
</dbReference>
<keyword evidence="2" id="KW-1185">Reference proteome</keyword>
<proteinExistence type="predicted"/>
<evidence type="ECO:0000313" key="1">
    <source>
        <dbReference type="EMBL" id="GFH15629.1"/>
    </source>
</evidence>
<comment type="caution">
    <text evidence="1">The sequence shown here is derived from an EMBL/GenBank/DDBJ whole genome shotgun (WGS) entry which is preliminary data.</text>
</comment>
<dbReference type="AlphaFoldDB" id="A0A699Z8Q7"/>
<dbReference type="EMBL" id="BLLF01000876">
    <property type="protein sequence ID" value="GFH15629.1"/>
    <property type="molecule type" value="Genomic_DNA"/>
</dbReference>
<organism evidence="1 2">
    <name type="scientific">Haematococcus lacustris</name>
    <name type="common">Green alga</name>
    <name type="synonym">Haematococcus pluvialis</name>
    <dbReference type="NCBI Taxonomy" id="44745"/>
    <lineage>
        <taxon>Eukaryota</taxon>
        <taxon>Viridiplantae</taxon>
        <taxon>Chlorophyta</taxon>
        <taxon>core chlorophytes</taxon>
        <taxon>Chlorophyceae</taxon>
        <taxon>CS clade</taxon>
        <taxon>Chlamydomonadales</taxon>
        <taxon>Haematococcaceae</taxon>
        <taxon>Haematococcus</taxon>
    </lineage>
</organism>